<keyword evidence="3" id="KW-1185">Reference proteome</keyword>
<feature type="region of interest" description="Disordered" evidence="1">
    <location>
        <begin position="569"/>
        <end position="613"/>
    </location>
</feature>
<name>A0AAD9PZC7_ACRCE</name>
<feature type="compositionally biased region" description="Polar residues" evidence="1">
    <location>
        <begin position="158"/>
        <end position="177"/>
    </location>
</feature>
<dbReference type="EMBL" id="JARQWQ010000092">
    <property type="protein sequence ID" value="KAK2551892.1"/>
    <property type="molecule type" value="Genomic_DNA"/>
</dbReference>
<evidence type="ECO:0000313" key="2">
    <source>
        <dbReference type="EMBL" id="KAK2551892.1"/>
    </source>
</evidence>
<protein>
    <submittedName>
        <fullName evidence="2">Uncharacterized protein</fullName>
    </submittedName>
</protein>
<feature type="region of interest" description="Disordered" evidence="1">
    <location>
        <begin position="158"/>
        <end position="179"/>
    </location>
</feature>
<reference evidence="2" key="2">
    <citation type="journal article" date="2023" name="Science">
        <title>Genomic signatures of disease resistance in endangered staghorn corals.</title>
        <authorList>
            <person name="Vollmer S.V."/>
            <person name="Selwyn J.D."/>
            <person name="Despard B.A."/>
            <person name="Roesel C.L."/>
        </authorList>
    </citation>
    <scope>NUCLEOTIDE SEQUENCE</scope>
    <source>
        <strain evidence="2">K2</strain>
    </source>
</reference>
<reference evidence="2" key="1">
    <citation type="journal article" date="2023" name="G3 (Bethesda)">
        <title>Whole genome assembly and annotation of the endangered Caribbean coral Acropora cervicornis.</title>
        <authorList>
            <person name="Selwyn J.D."/>
            <person name="Vollmer S.V."/>
        </authorList>
    </citation>
    <scope>NUCLEOTIDE SEQUENCE</scope>
    <source>
        <strain evidence="2">K2</strain>
    </source>
</reference>
<dbReference type="Proteomes" id="UP001249851">
    <property type="component" value="Unassembled WGS sequence"/>
</dbReference>
<dbReference type="AlphaFoldDB" id="A0AAD9PZC7"/>
<comment type="caution">
    <text evidence="2">The sequence shown here is derived from an EMBL/GenBank/DDBJ whole genome shotgun (WGS) entry which is preliminary data.</text>
</comment>
<sequence>MNQTEAVTVNRTEQIFIRDQESDCDDDDRRQLIIQYANDTYLSKWDAADNNEGKDDKSDITLTIKVPNINARIDQEDSCQVESGHLRTSYDCDELSLVSYKSFRDGTSLAVPKTAPASLQCQLPFAGGKEELKLFQGYGGNIYFDAVRCKSMIINSTKSAHPRKQASSDNYKSNSRISSKRDVVDQVHTSCFSSPPTEAPTSIHALGSLRMRPVCKEKKWKPGESRHKDTKRHLSGKICKGFSEKLLTETFQKFYEKQGDSVAGKPMVLSGGSVGHATAVDSIGNNQIGFPALISNSSFFSHLGRQKSPEAVDSIDENPFMKLPFLKKYEGKKKTRKSDDKKLGEERKMVNEVSPVFIIPFGAFDDPVDFESQDVKRKVDHKEKASTIGDTGENRSYSALENRKGRFQEKSSKFDSVLVPARAENHAIKDTAVCSDSGNIAKHPSPDPRATTLIKAVKPGSADLFVKREISNISLSNYLRAVPTRVSKEPVQATSSQSYTKPKISYTKRSQALSTLYMVNNTLRHPHHTAKASQKMTASQLSGGYIPNTSGKECQLFYAEISTCVDGNSLKSDDHRPDSHRRSQCSGNFRKTVRSSQASKHALSTGSFTHQGPQRVSTIFDPVRNSRKKVFPITGQQIFRLSGVQNR</sequence>
<accession>A0AAD9PZC7</accession>
<evidence type="ECO:0000256" key="1">
    <source>
        <dbReference type="SAM" id="MobiDB-lite"/>
    </source>
</evidence>
<proteinExistence type="predicted"/>
<feature type="compositionally biased region" description="Polar residues" evidence="1">
    <location>
        <begin position="584"/>
        <end position="613"/>
    </location>
</feature>
<organism evidence="2 3">
    <name type="scientific">Acropora cervicornis</name>
    <name type="common">Staghorn coral</name>
    <dbReference type="NCBI Taxonomy" id="6130"/>
    <lineage>
        <taxon>Eukaryota</taxon>
        <taxon>Metazoa</taxon>
        <taxon>Cnidaria</taxon>
        <taxon>Anthozoa</taxon>
        <taxon>Hexacorallia</taxon>
        <taxon>Scleractinia</taxon>
        <taxon>Astrocoeniina</taxon>
        <taxon>Acroporidae</taxon>
        <taxon>Acropora</taxon>
    </lineage>
</organism>
<gene>
    <name evidence="2" type="ORF">P5673_027136</name>
</gene>
<evidence type="ECO:0000313" key="3">
    <source>
        <dbReference type="Proteomes" id="UP001249851"/>
    </source>
</evidence>
<feature type="compositionally biased region" description="Basic and acidic residues" evidence="1">
    <location>
        <begin position="571"/>
        <end position="581"/>
    </location>
</feature>